<dbReference type="InterPro" id="IPR018309">
    <property type="entry name" value="Tscrpt_reg_PadR_C"/>
</dbReference>
<reference evidence="3 4" key="1">
    <citation type="submission" date="2017-03" db="EMBL/GenBank/DDBJ databases">
        <title>Genome sequence of Clostridium oryzae DSM 28571.</title>
        <authorList>
            <person name="Poehlein A."/>
            <person name="Daniel R."/>
        </authorList>
    </citation>
    <scope>NUCLEOTIDE SEQUENCE [LARGE SCALE GENOMIC DNA]</scope>
    <source>
        <strain evidence="3 4">DSM 28571</strain>
    </source>
</reference>
<protein>
    <submittedName>
        <fullName evidence="3">Lineage-specific thermal regulator protein</fullName>
    </submittedName>
</protein>
<dbReference type="Proteomes" id="UP000190080">
    <property type="component" value="Unassembled WGS sequence"/>
</dbReference>
<name>A0A1V4J0Q6_9CLOT</name>
<comment type="caution">
    <text evidence="3">The sequence shown here is derived from an EMBL/GenBank/DDBJ whole genome shotgun (WGS) entry which is preliminary data.</text>
</comment>
<evidence type="ECO:0000313" key="3">
    <source>
        <dbReference type="EMBL" id="OPJ65227.1"/>
    </source>
</evidence>
<gene>
    <name evidence="3" type="ORF">CLORY_02270</name>
</gene>
<organism evidence="3 4">
    <name type="scientific">Clostridium oryzae</name>
    <dbReference type="NCBI Taxonomy" id="1450648"/>
    <lineage>
        <taxon>Bacteria</taxon>
        <taxon>Bacillati</taxon>
        <taxon>Bacillota</taxon>
        <taxon>Clostridia</taxon>
        <taxon>Eubacteriales</taxon>
        <taxon>Clostridiaceae</taxon>
        <taxon>Clostridium</taxon>
    </lineage>
</organism>
<dbReference type="PANTHER" id="PTHR43252:SF6">
    <property type="entry name" value="NEGATIVE TRANSCRIPTION REGULATOR PADR"/>
    <property type="match status" value="1"/>
</dbReference>
<evidence type="ECO:0000313" key="4">
    <source>
        <dbReference type="Proteomes" id="UP000190080"/>
    </source>
</evidence>
<keyword evidence="4" id="KW-1185">Reference proteome</keyword>
<dbReference type="AlphaFoldDB" id="A0A1V4J0Q6"/>
<dbReference type="InterPro" id="IPR005149">
    <property type="entry name" value="Tscrpt_reg_PadR_N"/>
</dbReference>
<dbReference type="STRING" id="1450648.CLORY_02270"/>
<evidence type="ECO:0000259" key="2">
    <source>
        <dbReference type="Pfam" id="PF10400"/>
    </source>
</evidence>
<evidence type="ECO:0000259" key="1">
    <source>
        <dbReference type="Pfam" id="PF03551"/>
    </source>
</evidence>
<dbReference type="SUPFAM" id="SSF46785">
    <property type="entry name" value="Winged helix' DNA-binding domain"/>
    <property type="match status" value="1"/>
</dbReference>
<feature type="domain" description="Transcription regulator PadR C-terminal" evidence="2">
    <location>
        <begin position="93"/>
        <end position="168"/>
    </location>
</feature>
<dbReference type="PANTHER" id="PTHR43252">
    <property type="entry name" value="TRANSCRIPTIONAL REGULATOR YQJI"/>
    <property type="match status" value="1"/>
</dbReference>
<dbReference type="EMBL" id="MZGV01000001">
    <property type="protein sequence ID" value="OPJ65227.1"/>
    <property type="molecule type" value="Genomic_DNA"/>
</dbReference>
<dbReference type="InterPro" id="IPR036388">
    <property type="entry name" value="WH-like_DNA-bd_sf"/>
</dbReference>
<sequence>MLEYIILGFLMSGEMSGYDLKQKMTESTSNFFDAGYGSIYPALKRMEAKCVISSREIVEGGKYKKLYAITELGKSEFLNWLELPVEFSRTKPDHLIKVFFFKFLPKEKAIEKLKAFINEVEPVYKKFNEAESKVKGKYDIFEFSTLIFGVGYYNYVIDWSNNLLKELKGEIL</sequence>
<proteinExistence type="predicted"/>
<dbReference type="InterPro" id="IPR036390">
    <property type="entry name" value="WH_DNA-bd_sf"/>
</dbReference>
<dbReference type="Pfam" id="PF10400">
    <property type="entry name" value="Vir_act_alpha_C"/>
    <property type="match status" value="1"/>
</dbReference>
<dbReference type="Pfam" id="PF03551">
    <property type="entry name" value="PadR"/>
    <property type="match status" value="1"/>
</dbReference>
<accession>A0A1V4J0Q6</accession>
<dbReference type="Gene3D" id="1.10.10.10">
    <property type="entry name" value="Winged helix-like DNA-binding domain superfamily/Winged helix DNA-binding domain"/>
    <property type="match status" value="1"/>
</dbReference>
<feature type="domain" description="Transcription regulator PadR N-terminal" evidence="1">
    <location>
        <begin position="6"/>
        <end position="77"/>
    </location>
</feature>
<dbReference type="RefSeq" id="WP_079421729.1">
    <property type="nucleotide sequence ID" value="NZ_MZGV01000001.1"/>
</dbReference>
<dbReference type="OrthoDB" id="9783723at2"/>